<sequence length="495" mass="56932">MTSWELSILFPIILVGTLGVLFFVVFKEKIKKNSWLFLLETFAFWIATSFVGYQVANQFSEIQSSVSKTQLIIIILFSSSLFTIFLKPLATFFTGLIRSRKTWLWISYTILFIQNILLIFMTPSVVTSIINALMYAILLSTSTIHFLYFNEQFYYRINTLPVTWIIFTLIGSGSIFGLFIFDIQTIVFNVDNLFVTNIILALVAIGCIVLNIFKKEIKNLAGVFDSNIIEQLPKKNNINFLVIYFLTFLLVLSYSMLDSNLVKQFLQIKLISKGYNQDFINSFLNLNQILSLSIGTMSGYLIYKYVLKYFGQKYLFIINLFILFTLYATLSFVTNPFIVIVINILVVIAYNQLLYTLFSFCMFWNYRSPKNPVTGFFGSALFGAQYLSSSADNLFNNSQNSFVQNIHSIIAGEITDLTIIQEHSDQFRDIITIIFAIASLLVLVALLVYYFTSNKIIADFVNYRLAMQNLKTILKKRMIEKTKTQIDVENLDANE</sequence>
<feature type="transmembrane region" description="Helical" evidence="1">
    <location>
        <begin position="338"/>
        <end position="364"/>
    </location>
</feature>
<dbReference type="AlphaFoldDB" id="W6A6P4"/>
<accession>W6A6P4</accession>
<feature type="transmembrane region" description="Helical" evidence="1">
    <location>
        <begin position="289"/>
        <end position="307"/>
    </location>
</feature>
<feature type="transmembrane region" description="Helical" evidence="1">
    <location>
        <begin position="35"/>
        <end position="56"/>
    </location>
</feature>
<dbReference type="EMBL" id="CP006681">
    <property type="protein sequence ID" value="AHI52641.1"/>
    <property type="molecule type" value="Genomic_DNA"/>
</dbReference>
<dbReference type="OrthoDB" id="387641at2"/>
<protein>
    <recommendedName>
        <fullName evidence="4">Transmembrane protein</fullName>
    </recommendedName>
</protein>
<feature type="transmembrane region" description="Helical" evidence="1">
    <location>
        <begin position="102"/>
        <end position="122"/>
    </location>
</feature>
<reference evidence="2 3" key="1">
    <citation type="journal article" date="2014" name="Genome Biol. Evol.">
        <title>Molecular evolution of the substrate utilization strategies and putative virulence factors in mosquito-associated Spiroplasma species.</title>
        <authorList>
            <person name="Chang T.H."/>
            <person name="Lo W.S."/>
            <person name="Ku C."/>
            <person name="Chen L.L."/>
            <person name="Kuo C.H."/>
        </authorList>
    </citation>
    <scope>NUCLEOTIDE SEQUENCE [LARGE SCALE GENOMIC DNA]</scope>
    <source>
        <strain evidence="2">AES-1</strain>
    </source>
</reference>
<proteinExistence type="predicted"/>
<keyword evidence="1" id="KW-0812">Transmembrane</keyword>
<organism evidence="2 3">
    <name type="scientific">Spiroplasma culicicola AES-1</name>
    <dbReference type="NCBI Taxonomy" id="1276246"/>
    <lineage>
        <taxon>Bacteria</taxon>
        <taxon>Bacillati</taxon>
        <taxon>Mycoplasmatota</taxon>
        <taxon>Mollicutes</taxon>
        <taxon>Entomoplasmatales</taxon>
        <taxon>Spiroplasmataceae</taxon>
        <taxon>Spiroplasma</taxon>
    </lineage>
</organism>
<gene>
    <name evidence="2" type="ORF">SCULI_v1c03000</name>
</gene>
<keyword evidence="3" id="KW-1185">Reference proteome</keyword>
<evidence type="ECO:0000256" key="1">
    <source>
        <dbReference type="SAM" id="Phobius"/>
    </source>
</evidence>
<dbReference type="PATRIC" id="fig|1276246.3.peg.299"/>
<keyword evidence="1" id="KW-0472">Membrane</keyword>
<feature type="transmembrane region" description="Helical" evidence="1">
    <location>
        <begin position="238"/>
        <end position="257"/>
    </location>
</feature>
<evidence type="ECO:0008006" key="4">
    <source>
        <dbReference type="Google" id="ProtNLM"/>
    </source>
</evidence>
<feature type="transmembrane region" description="Helical" evidence="1">
    <location>
        <begin position="128"/>
        <end position="149"/>
    </location>
</feature>
<evidence type="ECO:0000313" key="3">
    <source>
        <dbReference type="Proteomes" id="UP000019267"/>
    </source>
</evidence>
<feature type="transmembrane region" description="Helical" evidence="1">
    <location>
        <begin position="71"/>
        <end position="90"/>
    </location>
</feature>
<feature type="transmembrane region" description="Helical" evidence="1">
    <location>
        <begin position="314"/>
        <end position="332"/>
    </location>
</feature>
<name>W6A6P4_9MOLU</name>
<evidence type="ECO:0000313" key="2">
    <source>
        <dbReference type="EMBL" id="AHI52641.1"/>
    </source>
</evidence>
<dbReference type="KEGG" id="scq:SCULI_v1c03000"/>
<dbReference type="HOGENOM" id="CLU_041792_0_0_14"/>
<feature type="transmembrane region" description="Helical" evidence="1">
    <location>
        <begin position="6"/>
        <end position="26"/>
    </location>
</feature>
<dbReference type="RefSeq" id="WP_025362882.1">
    <property type="nucleotide sequence ID" value="NZ_CP006681.1"/>
</dbReference>
<feature type="transmembrane region" description="Helical" evidence="1">
    <location>
        <begin position="193"/>
        <end position="213"/>
    </location>
</feature>
<feature type="transmembrane region" description="Helical" evidence="1">
    <location>
        <begin position="161"/>
        <end position="181"/>
    </location>
</feature>
<dbReference type="STRING" id="1276246.SCULI_v1c03000"/>
<dbReference type="Proteomes" id="UP000019267">
    <property type="component" value="Chromosome"/>
</dbReference>
<keyword evidence="1" id="KW-1133">Transmembrane helix</keyword>
<feature type="transmembrane region" description="Helical" evidence="1">
    <location>
        <begin position="430"/>
        <end position="451"/>
    </location>
</feature>